<feature type="region of interest" description="Disordered" evidence="1">
    <location>
        <begin position="78"/>
        <end position="102"/>
    </location>
</feature>
<protein>
    <submittedName>
        <fullName evidence="2">Uncharacterized protein</fullName>
    </submittedName>
</protein>
<gene>
    <name evidence="2" type="ORF">J3R30DRAFT_2402308</name>
</gene>
<proteinExistence type="predicted"/>
<feature type="compositionally biased region" description="Polar residues" evidence="1">
    <location>
        <begin position="358"/>
        <end position="381"/>
    </location>
</feature>
<dbReference type="Proteomes" id="UP001150266">
    <property type="component" value="Unassembled WGS sequence"/>
</dbReference>
<feature type="compositionally biased region" description="Basic and acidic residues" evidence="1">
    <location>
        <begin position="295"/>
        <end position="308"/>
    </location>
</feature>
<feature type="region of interest" description="Disordered" evidence="1">
    <location>
        <begin position="713"/>
        <end position="753"/>
    </location>
</feature>
<accession>A0A9W9AG40</accession>
<sequence>MERAERDDHVRGVPMGWEDDLSIPAPFSHAIPERRRARAATTTAALSVGENTFSNHPMSTGTTGISRTNYLQSSLAQAGSENSILQPRSSFPSGKHKHRSASPHKDLTALLDQSEINSANGMPNVVQSTPSLSSSTVRRKRSVFANLGALGIGSSLPLSPSRTKEAQAEILQSMSPVSPARTIKGEVRRTNTETEPAAERLPWELQDSAVFPLTSSPITSLPSSSPISPDAPFAHPVTDPAIVSSPSTDLSASIRSFAYDDSFARSLMVWGGPDYAGMRREWVIRKEKRGNFLSHSDRKGTEIGKMEKNSSINSTGEQKKDKEKDATWTGMSVGAEEVWENFLLGKFTVARDDVSPRSGGNLTSADATVNANSRGEGSQSLNTNLLGFRVPVGKPPQQRLIIKHLREEDKIQVVATSSSNRQIKHLNSTTPEDPSSSSAPDQELHSDPPVPNSDTVDSATSNLRSHRRDFQHPSILVHKHSRVAAFSISRQYRASSKEDKESASGRFHVVMLAPRDVQEAFTNTATTKKLGTVIDRHEAARAAFSPGHDQTIKEKDGKTKVKKQTSLYISSFRGKQRSSYRVGPVKSEGRIELDQRGVENRGFRQNASMPLALAKNSRTVQDTVGTQSAPAYGKSAEFTRSHDIGPERSVSEGQHIRVQAQNKLESRENHKRAYGTLDHPPHSFGTLSPIPPAPSRPAKILKRFLPWDLSLSSVSTSGHSSNSKVTSSTGSTATTAQSVSTGDTTPTHSTGSDISIPYDPPWVTFTSREQQEIQRNVLGQLEDSFEYVGLLPAKDRDKDSERSKNSNAIKRDRLHEIQVRGIMPKLHKKNDVLSFVPADAFFMLLPLWPAETDVYSQRSFPFQIPPTLVESRTYLLVFYKSLQMGESSKGSSIYDSQLKVLLPSFRAIARLISYQELQGTGIRIPEQGVSVNGPLESAFAQRPRLNDTVSEASIATTTPVSNSPSTAQLCVIASSYSRDAGLEFDPEALIELGLCRVLSSKENANALGNRPPAMEMGEKEDQLMTVKLTPIGSAVMEMVWVGGLALTSFGS</sequence>
<evidence type="ECO:0000313" key="2">
    <source>
        <dbReference type="EMBL" id="KAJ4481124.1"/>
    </source>
</evidence>
<evidence type="ECO:0000256" key="1">
    <source>
        <dbReference type="SAM" id="MobiDB-lite"/>
    </source>
</evidence>
<feature type="compositionally biased region" description="Polar residues" evidence="1">
    <location>
        <begin position="414"/>
        <end position="440"/>
    </location>
</feature>
<name>A0A9W9AG40_9AGAR</name>
<feature type="compositionally biased region" description="Basic and acidic residues" evidence="1">
    <location>
        <begin position="317"/>
        <end position="326"/>
    </location>
</feature>
<feature type="region of interest" description="Disordered" evidence="1">
    <location>
        <begin position="294"/>
        <end position="326"/>
    </location>
</feature>
<dbReference type="OrthoDB" id="3357948at2759"/>
<feature type="compositionally biased region" description="Basic and acidic residues" evidence="1">
    <location>
        <begin position="637"/>
        <end position="650"/>
    </location>
</feature>
<comment type="caution">
    <text evidence="2">The sequence shown here is derived from an EMBL/GenBank/DDBJ whole genome shotgun (WGS) entry which is preliminary data.</text>
</comment>
<dbReference type="AlphaFoldDB" id="A0A9W9AG40"/>
<keyword evidence="3" id="KW-1185">Reference proteome</keyword>
<feature type="compositionally biased region" description="Polar residues" evidence="1">
    <location>
        <begin position="616"/>
        <end position="629"/>
    </location>
</feature>
<feature type="region of interest" description="Disordered" evidence="1">
    <location>
        <begin position="355"/>
        <end position="381"/>
    </location>
</feature>
<feature type="region of interest" description="Disordered" evidence="1">
    <location>
        <begin position="673"/>
        <end position="692"/>
    </location>
</feature>
<feature type="compositionally biased region" description="Basic and acidic residues" evidence="1">
    <location>
        <begin position="1"/>
        <end position="11"/>
    </location>
</feature>
<evidence type="ECO:0000313" key="3">
    <source>
        <dbReference type="Proteomes" id="UP001150266"/>
    </source>
</evidence>
<feature type="region of interest" description="Disordered" evidence="1">
    <location>
        <begin position="1"/>
        <end position="23"/>
    </location>
</feature>
<feature type="region of interest" description="Disordered" evidence="1">
    <location>
        <begin position="414"/>
        <end position="462"/>
    </location>
</feature>
<organism evidence="2 3">
    <name type="scientific">Lentinula aciculospora</name>
    <dbReference type="NCBI Taxonomy" id="153920"/>
    <lineage>
        <taxon>Eukaryota</taxon>
        <taxon>Fungi</taxon>
        <taxon>Dikarya</taxon>
        <taxon>Basidiomycota</taxon>
        <taxon>Agaricomycotina</taxon>
        <taxon>Agaricomycetes</taxon>
        <taxon>Agaricomycetidae</taxon>
        <taxon>Agaricales</taxon>
        <taxon>Marasmiineae</taxon>
        <taxon>Omphalotaceae</taxon>
        <taxon>Lentinula</taxon>
    </lineage>
</organism>
<reference evidence="2" key="1">
    <citation type="submission" date="2022-08" db="EMBL/GenBank/DDBJ databases">
        <title>A Global Phylogenomic Analysis of the Shiitake Genus Lentinula.</title>
        <authorList>
            <consortium name="DOE Joint Genome Institute"/>
            <person name="Sierra-Patev S."/>
            <person name="Min B."/>
            <person name="Naranjo-Ortiz M."/>
            <person name="Looney B."/>
            <person name="Konkel Z."/>
            <person name="Slot J.C."/>
            <person name="Sakamoto Y."/>
            <person name="Steenwyk J.L."/>
            <person name="Rokas A."/>
            <person name="Carro J."/>
            <person name="Camarero S."/>
            <person name="Ferreira P."/>
            <person name="Molpeceres G."/>
            <person name="Ruiz-Duenas F.J."/>
            <person name="Serrano A."/>
            <person name="Henrissat B."/>
            <person name="Drula E."/>
            <person name="Hughes K.W."/>
            <person name="Mata J.L."/>
            <person name="Ishikawa N.K."/>
            <person name="Vargas-Isla R."/>
            <person name="Ushijima S."/>
            <person name="Smith C.A."/>
            <person name="Ahrendt S."/>
            <person name="Andreopoulos W."/>
            <person name="He G."/>
            <person name="Labutti K."/>
            <person name="Lipzen A."/>
            <person name="Ng V."/>
            <person name="Riley R."/>
            <person name="Sandor L."/>
            <person name="Barry K."/>
            <person name="Martinez A.T."/>
            <person name="Xiao Y."/>
            <person name="Gibbons J.G."/>
            <person name="Terashima K."/>
            <person name="Grigoriev I.V."/>
            <person name="Hibbett D.S."/>
        </authorList>
    </citation>
    <scope>NUCLEOTIDE SEQUENCE</scope>
    <source>
        <strain evidence="2">JLM2183</strain>
    </source>
</reference>
<feature type="compositionally biased region" description="Polar residues" evidence="1">
    <location>
        <begin position="743"/>
        <end position="753"/>
    </location>
</feature>
<feature type="compositionally biased region" description="Polar residues" evidence="1">
    <location>
        <begin position="452"/>
        <end position="462"/>
    </location>
</feature>
<feature type="region of interest" description="Disordered" evidence="1">
    <location>
        <begin position="616"/>
        <end position="655"/>
    </location>
</feature>
<feature type="compositionally biased region" description="Polar residues" evidence="1">
    <location>
        <begin position="78"/>
        <end position="92"/>
    </location>
</feature>
<feature type="compositionally biased region" description="Low complexity" evidence="1">
    <location>
        <begin position="713"/>
        <end position="742"/>
    </location>
</feature>
<dbReference type="EMBL" id="JAOTPV010000006">
    <property type="protein sequence ID" value="KAJ4481124.1"/>
    <property type="molecule type" value="Genomic_DNA"/>
</dbReference>